<dbReference type="PANTHER" id="PTHR33248">
    <property type="entry name" value="ZINC ION-BINDING PROTEIN"/>
    <property type="match status" value="1"/>
</dbReference>
<evidence type="ECO:0000256" key="4">
    <source>
        <dbReference type="PROSITE-ProRule" id="PRU01343"/>
    </source>
</evidence>
<evidence type="ECO:0000256" key="1">
    <source>
        <dbReference type="ARBA" id="ARBA00022723"/>
    </source>
</evidence>
<evidence type="ECO:0000259" key="7">
    <source>
        <dbReference type="PROSITE" id="PS51999"/>
    </source>
</evidence>
<dbReference type="Proteomes" id="UP000501690">
    <property type="component" value="Linkage Group LG9"/>
</dbReference>
<feature type="compositionally biased region" description="Low complexity" evidence="5">
    <location>
        <begin position="7"/>
        <end position="25"/>
    </location>
</feature>
<name>A0A4D6N220_VIGUN</name>
<dbReference type="AlphaFoldDB" id="A0A4D6N220"/>
<proteinExistence type="predicted"/>
<dbReference type="InterPro" id="IPR010666">
    <property type="entry name" value="Znf_GRF"/>
</dbReference>
<evidence type="ECO:0000313" key="9">
    <source>
        <dbReference type="Proteomes" id="UP000501690"/>
    </source>
</evidence>
<sequence length="139" mass="15837">MSRKEGCSCSSWGSQQQSISSPSGWNRGLGERPMCYCGEVVVLRVAKTIRNAGKEFWGYPNFKQRSGGNDVFKGCNYFKWLNKDNGDEKDATIARQRRKIYHLEKSLVISGKWVRFLSGIIICLGLINVILVWKFIQIP</sequence>
<keyword evidence="9" id="KW-1185">Reference proteome</keyword>
<protein>
    <recommendedName>
        <fullName evidence="7">GRF-type domain-containing protein</fullName>
    </recommendedName>
</protein>
<feature type="transmembrane region" description="Helical" evidence="6">
    <location>
        <begin position="113"/>
        <end position="136"/>
    </location>
</feature>
<dbReference type="Pfam" id="PF06839">
    <property type="entry name" value="Zn_ribbon_GRF"/>
    <property type="match status" value="1"/>
</dbReference>
<keyword evidence="6" id="KW-1133">Transmembrane helix</keyword>
<evidence type="ECO:0000256" key="6">
    <source>
        <dbReference type="SAM" id="Phobius"/>
    </source>
</evidence>
<evidence type="ECO:0000313" key="8">
    <source>
        <dbReference type="EMBL" id="QCE07850.1"/>
    </source>
</evidence>
<keyword evidence="1" id="KW-0479">Metal-binding</keyword>
<keyword evidence="3" id="KW-0862">Zinc</keyword>
<evidence type="ECO:0000256" key="3">
    <source>
        <dbReference type="ARBA" id="ARBA00022833"/>
    </source>
</evidence>
<keyword evidence="6" id="KW-0472">Membrane</keyword>
<evidence type="ECO:0000256" key="5">
    <source>
        <dbReference type="SAM" id="MobiDB-lite"/>
    </source>
</evidence>
<feature type="region of interest" description="Disordered" evidence="5">
    <location>
        <begin position="1"/>
        <end position="25"/>
    </location>
</feature>
<feature type="domain" description="GRF-type" evidence="7">
    <location>
        <begin position="35"/>
        <end position="84"/>
    </location>
</feature>
<evidence type="ECO:0000256" key="2">
    <source>
        <dbReference type="ARBA" id="ARBA00022771"/>
    </source>
</evidence>
<dbReference type="PROSITE" id="PS51999">
    <property type="entry name" value="ZF_GRF"/>
    <property type="match status" value="1"/>
</dbReference>
<organism evidence="8 9">
    <name type="scientific">Vigna unguiculata</name>
    <name type="common">Cowpea</name>
    <dbReference type="NCBI Taxonomy" id="3917"/>
    <lineage>
        <taxon>Eukaryota</taxon>
        <taxon>Viridiplantae</taxon>
        <taxon>Streptophyta</taxon>
        <taxon>Embryophyta</taxon>
        <taxon>Tracheophyta</taxon>
        <taxon>Spermatophyta</taxon>
        <taxon>Magnoliopsida</taxon>
        <taxon>eudicotyledons</taxon>
        <taxon>Gunneridae</taxon>
        <taxon>Pentapetalae</taxon>
        <taxon>rosids</taxon>
        <taxon>fabids</taxon>
        <taxon>Fabales</taxon>
        <taxon>Fabaceae</taxon>
        <taxon>Papilionoideae</taxon>
        <taxon>50 kb inversion clade</taxon>
        <taxon>NPAAA clade</taxon>
        <taxon>indigoferoid/millettioid clade</taxon>
        <taxon>Phaseoleae</taxon>
        <taxon>Vigna</taxon>
    </lineage>
</organism>
<keyword evidence="6" id="KW-0812">Transmembrane</keyword>
<keyword evidence="2 4" id="KW-0863">Zinc-finger</keyword>
<gene>
    <name evidence="8" type="ORF">DEO72_LG9g2870</name>
</gene>
<dbReference type="GO" id="GO:0008270">
    <property type="term" value="F:zinc ion binding"/>
    <property type="evidence" value="ECO:0007669"/>
    <property type="project" value="UniProtKB-KW"/>
</dbReference>
<dbReference type="EMBL" id="CP039353">
    <property type="protein sequence ID" value="QCE07850.1"/>
    <property type="molecule type" value="Genomic_DNA"/>
</dbReference>
<reference evidence="8 9" key="1">
    <citation type="submission" date="2019-04" db="EMBL/GenBank/DDBJ databases">
        <title>An improved genome assembly and genetic linkage map for asparagus bean, Vigna unguiculata ssp. sesquipedialis.</title>
        <authorList>
            <person name="Xia Q."/>
            <person name="Zhang R."/>
            <person name="Dong Y."/>
        </authorList>
    </citation>
    <scope>NUCLEOTIDE SEQUENCE [LARGE SCALE GENOMIC DNA]</scope>
    <source>
        <tissue evidence="8">Leaf</tissue>
    </source>
</reference>
<accession>A0A4D6N220</accession>